<reference evidence="2" key="1">
    <citation type="submission" date="2017-05" db="EMBL/GenBank/DDBJ databases">
        <title>Draft genome sequence of Geobacter pelophilus, a iron(III)-reducing bacteria.</title>
        <authorList>
            <person name="Aoyagi T."/>
            <person name="Koike H."/>
            <person name="Morita T."/>
            <person name="Sato Y."/>
            <person name="Habe H."/>
            <person name="Hori T."/>
        </authorList>
    </citation>
    <scope>NUCLEOTIDE SEQUENCE [LARGE SCALE GENOMIC DNA]</scope>
    <source>
        <strain evidence="2">Drf2</strain>
    </source>
</reference>
<proteinExistence type="predicted"/>
<dbReference type="Proteomes" id="UP000194153">
    <property type="component" value="Unassembled WGS sequence"/>
</dbReference>
<accession>A0ABQ0MJR8</accession>
<dbReference type="EMBL" id="BDQG01000001">
    <property type="protein sequence ID" value="GAW67062.1"/>
    <property type="molecule type" value="Genomic_DNA"/>
</dbReference>
<name>A0ABQ0MJR8_9BACT</name>
<gene>
    <name evidence="1" type="ORF">GPEL0_01r2697</name>
</gene>
<organism evidence="1 2">
    <name type="scientific">Geoanaerobacter pelophilus</name>
    <dbReference type="NCBI Taxonomy" id="60036"/>
    <lineage>
        <taxon>Bacteria</taxon>
        <taxon>Pseudomonadati</taxon>
        <taxon>Thermodesulfobacteriota</taxon>
        <taxon>Desulfuromonadia</taxon>
        <taxon>Geobacterales</taxon>
        <taxon>Geobacteraceae</taxon>
        <taxon>Geoanaerobacter</taxon>
    </lineage>
</organism>
<evidence type="ECO:0000313" key="1">
    <source>
        <dbReference type="EMBL" id="GAW67062.1"/>
    </source>
</evidence>
<protein>
    <submittedName>
        <fullName evidence="1">Uncharacterized protein</fullName>
    </submittedName>
</protein>
<comment type="caution">
    <text evidence="1">The sequence shown here is derived from an EMBL/GenBank/DDBJ whole genome shotgun (WGS) entry which is preliminary data.</text>
</comment>
<evidence type="ECO:0000313" key="2">
    <source>
        <dbReference type="Proteomes" id="UP000194153"/>
    </source>
</evidence>
<keyword evidence="2" id="KW-1185">Reference proteome</keyword>
<sequence>MSPEEARQAQHKAAESSIGCWFAKDTDYVESWAPFSNLPTQYLVTIDGEQKWYGQ</sequence>